<keyword evidence="8 10" id="KW-0067">ATP-binding</keyword>
<dbReference type="STRING" id="192904.SAMN04488514_11279"/>
<dbReference type="GO" id="GO:0005524">
    <property type="term" value="F:ATP binding"/>
    <property type="evidence" value="ECO:0007669"/>
    <property type="project" value="UniProtKB-KW"/>
</dbReference>
<sequence>MAFNELNSVEHYIIHQLTGVNLNKGDVQEPTPNYTQNWGFVLAKEQQRGVNEVLVESELKAALTRLNPEISKNPDLADEVIYKLRAILLAVNQVGLVKANEEFFKWMTGEKTMPFGENNRHVPIRLIDFENLSNNQYTVTNQFRIHHRETKIPDIVMLINGIPVVVGEAKTPIRPSVSWLDGAHEVHDIYENAVPQLFVPNILSFATEGKELYYGAIRCPLEYWAPWRLENDEDALSKRLGLGEIGKELSHLLNPVRLLDILRNFSLFSTDKKKRRIKIIPRFQQYEGANKIVERVKEGRIKKGLIWHFQGSGKSFLMVFAAQKLRRDPELKSPTVIILVDRTDLDTQISGTFNAADIANVETTDSIKELQGMLERDTRKIIVSMIFKFRDAKPNMNTRENIIVLVDEAHRTQEGDLGRQMRAALPNAFLFGLTGTPVNKADKNTFWAFGSEDDTGGYMSRYTFQDSIRDDATLPLHFEPRLLDVHVDKENIDKAFKEFKESTALTDEEADALNKKSAKMAAFLKSPERVSKIVADIAIHFKEKVNPHGFKAMIVTPDRYACVQYKEELDNYFSTEASRVVISTSANDALEFKQKWGMDKGQQEKMVDEFNDPQSDLKFIIVTAKLLTGFDAPILQTMYLDKSLKDHTLLQAICRTNRLFPSKSFGRIVDYFGVFDDAAKALQFDEESVKTVITNLSNLREKLPKAMLEALSHFKETDRTLSGFEGLEAAQNAINTDEKKDAFAKDYKYLSKLWESLSPDNILDIYNEDYKWLSQVFESVRPASDNLGKLLWFSLGAQTTKLIHENIHVGNVHQLDEFILDADVIEGIFNNPDPKNAKKLEKILVKRFKKHAGNPKFKKLSERLEELRDKAEQGLISSIEFVKELCKLAKETVQAEKELADLVQEKTPQAALTELFLELKTDKTPAVVERIVTDIDTIVRMVSFPGWQQSNQGEREVQSSLRKILWAKYKIKDQTLFDRAYAYIKEYY</sequence>
<keyword evidence="13" id="KW-1185">Reference proteome</keyword>
<name>A0A1G9V1L6_9FLAO</name>
<dbReference type="InterPro" id="IPR055180">
    <property type="entry name" value="HsdR_RecA-like_helicase_dom_2"/>
</dbReference>
<keyword evidence="3" id="KW-0540">Nuclease</keyword>
<dbReference type="SUPFAM" id="SSF52540">
    <property type="entry name" value="P-loop containing nucleoside triphosphate hydrolases"/>
    <property type="match status" value="2"/>
</dbReference>
<dbReference type="Gene3D" id="3.90.1570.50">
    <property type="match status" value="1"/>
</dbReference>
<feature type="domain" description="Helicase ATP-binding" evidence="11">
    <location>
        <begin position="295"/>
        <end position="455"/>
    </location>
</feature>
<keyword evidence="9 10" id="KW-0238">DNA-binding</keyword>
<dbReference type="InterPro" id="IPR040980">
    <property type="entry name" value="SWI2_SNF2"/>
</dbReference>
<dbReference type="InterPro" id="IPR051268">
    <property type="entry name" value="Type-I_R_enzyme_R_subunit"/>
</dbReference>
<dbReference type="SMART" id="SM00487">
    <property type="entry name" value="DEXDc"/>
    <property type="match status" value="1"/>
</dbReference>
<dbReference type="NCBIfam" id="TIGR00348">
    <property type="entry name" value="hsdR"/>
    <property type="match status" value="1"/>
</dbReference>
<dbReference type="PANTHER" id="PTHR30195">
    <property type="entry name" value="TYPE I SITE-SPECIFIC DEOXYRIBONUCLEASE PROTEIN SUBUNIT M AND R"/>
    <property type="match status" value="1"/>
</dbReference>
<dbReference type="InterPro" id="IPR014001">
    <property type="entry name" value="Helicase_ATP-bd"/>
</dbReference>
<dbReference type="InterPro" id="IPR004473">
    <property type="entry name" value="Restrct_endonuc_typeI_HsdR"/>
</dbReference>
<dbReference type="EMBL" id="FNGV01000012">
    <property type="protein sequence ID" value="SDM66181.1"/>
    <property type="molecule type" value="Genomic_DNA"/>
</dbReference>
<evidence type="ECO:0000256" key="6">
    <source>
        <dbReference type="ARBA" id="ARBA00022759"/>
    </source>
</evidence>
<evidence type="ECO:0000256" key="9">
    <source>
        <dbReference type="ARBA" id="ARBA00023125"/>
    </source>
</evidence>
<dbReference type="Pfam" id="PF22679">
    <property type="entry name" value="T1R_D3-like"/>
    <property type="match status" value="1"/>
</dbReference>
<reference evidence="12 13" key="1">
    <citation type="submission" date="2016-10" db="EMBL/GenBank/DDBJ databases">
        <authorList>
            <person name="de Groot N.N."/>
        </authorList>
    </citation>
    <scope>NUCLEOTIDE SEQUENCE [LARGE SCALE GENOMIC DNA]</scope>
    <source>
        <strain evidence="12 13">DSM 19886</strain>
    </source>
</reference>
<gene>
    <name evidence="12" type="ORF">SAMN04488514_11279</name>
</gene>
<dbReference type="CDD" id="cd22332">
    <property type="entry name" value="HsdR_N"/>
    <property type="match status" value="1"/>
</dbReference>
<comment type="similarity">
    <text evidence="2 10">Belongs to the HsdR family.</text>
</comment>
<keyword evidence="6" id="KW-0255">Endonuclease</keyword>
<organism evidence="12 13">
    <name type="scientific">Kriegella aquimaris</name>
    <dbReference type="NCBI Taxonomy" id="192904"/>
    <lineage>
        <taxon>Bacteria</taxon>
        <taxon>Pseudomonadati</taxon>
        <taxon>Bacteroidota</taxon>
        <taxon>Flavobacteriia</taxon>
        <taxon>Flavobacteriales</taxon>
        <taxon>Flavobacteriaceae</taxon>
        <taxon>Kriegella</taxon>
    </lineage>
</organism>
<evidence type="ECO:0000256" key="2">
    <source>
        <dbReference type="ARBA" id="ARBA00008598"/>
    </source>
</evidence>
<dbReference type="Pfam" id="PF04313">
    <property type="entry name" value="HSDR_N"/>
    <property type="match status" value="1"/>
</dbReference>
<dbReference type="CDD" id="cd18800">
    <property type="entry name" value="SF2_C_EcoR124I-like"/>
    <property type="match status" value="1"/>
</dbReference>
<dbReference type="OrthoDB" id="9758243at2"/>
<dbReference type="AlphaFoldDB" id="A0A1G9V1L6"/>
<proteinExistence type="inferred from homology"/>
<dbReference type="CDD" id="cd18030">
    <property type="entry name" value="DEXHc_RE_I_HsdR"/>
    <property type="match status" value="1"/>
</dbReference>
<dbReference type="InterPro" id="IPR007409">
    <property type="entry name" value="Restrct_endonuc_type1_HsdR_N"/>
</dbReference>
<evidence type="ECO:0000256" key="7">
    <source>
        <dbReference type="ARBA" id="ARBA00022801"/>
    </source>
</evidence>
<dbReference type="EC" id="3.1.21.3" evidence="10"/>
<dbReference type="GO" id="GO:0009035">
    <property type="term" value="F:type I site-specific deoxyribonuclease activity"/>
    <property type="evidence" value="ECO:0007669"/>
    <property type="project" value="UniProtKB-EC"/>
</dbReference>
<dbReference type="Pfam" id="PF18766">
    <property type="entry name" value="SWI2_SNF2"/>
    <property type="match status" value="1"/>
</dbReference>
<accession>A0A1G9V1L6</accession>
<evidence type="ECO:0000259" key="11">
    <source>
        <dbReference type="PROSITE" id="PS51192"/>
    </source>
</evidence>
<dbReference type="Proteomes" id="UP000199440">
    <property type="component" value="Unassembled WGS sequence"/>
</dbReference>
<dbReference type="GO" id="GO:0009307">
    <property type="term" value="P:DNA restriction-modification system"/>
    <property type="evidence" value="ECO:0007669"/>
    <property type="project" value="UniProtKB-KW"/>
</dbReference>
<evidence type="ECO:0000256" key="10">
    <source>
        <dbReference type="RuleBase" id="RU364115"/>
    </source>
</evidence>
<evidence type="ECO:0000256" key="4">
    <source>
        <dbReference type="ARBA" id="ARBA00022741"/>
    </source>
</evidence>
<comment type="function">
    <text evidence="10">Subunit R is required for both nuclease and ATPase activities, but not for modification.</text>
</comment>
<comment type="catalytic activity">
    <reaction evidence="1 10">
        <text>Endonucleolytic cleavage of DNA to give random double-stranded fragments with terminal 5'-phosphates, ATP is simultaneously hydrolyzed.</text>
        <dbReference type="EC" id="3.1.21.3"/>
    </reaction>
</comment>
<dbReference type="InterPro" id="IPR027417">
    <property type="entry name" value="P-loop_NTPase"/>
</dbReference>
<evidence type="ECO:0000256" key="3">
    <source>
        <dbReference type="ARBA" id="ARBA00022722"/>
    </source>
</evidence>
<keyword evidence="5 10" id="KW-0680">Restriction system</keyword>
<dbReference type="PANTHER" id="PTHR30195:SF15">
    <property type="entry name" value="TYPE I RESTRICTION ENZYME HINDI ENDONUCLEASE SUBUNIT"/>
    <property type="match status" value="1"/>
</dbReference>
<evidence type="ECO:0000256" key="8">
    <source>
        <dbReference type="ARBA" id="ARBA00022840"/>
    </source>
</evidence>
<evidence type="ECO:0000313" key="12">
    <source>
        <dbReference type="EMBL" id="SDM66181.1"/>
    </source>
</evidence>
<evidence type="ECO:0000313" key="13">
    <source>
        <dbReference type="Proteomes" id="UP000199440"/>
    </source>
</evidence>
<dbReference type="RefSeq" id="WP_089893405.1">
    <property type="nucleotide sequence ID" value="NZ_FNGV01000012.1"/>
</dbReference>
<protein>
    <recommendedName>
        <fullName evidence="10">Type I restriction enzyme endonuclease subunit</fullName>
        <shortName evidence="10">R protein</shortName>
        <ecNumber evidence="10">3.1.21.3</ecNumber>
    </recommendedName>
</protein>
<evidence type="ECO:0000256" key="5">
    <source>
        <dbReference type="ARBA" id="ARBA00022747"/>
    </source>
</evidence>
<dbReference type="GO" id="GO:0003677">
    <property type="term" value="F:DNA binding"/>
    <property type="evidence" value="ECO:0007669"/>
    <property type="project" value="UniProtKB-KW"/>
</dbReference>
<dbReference type="Gene3D" id="3.40.50.300">
    <property type="entry name" value="P-loop containing nucleotide triphosphate hydrolases"/>
    <property type="match status" value="3"/>
</dbReference>
<evidence type="ECO:0000256" key="1">
    <source>
        <dbReference type="ARBA" id="ARBA00000851"/>
    </source>
</evidence>
<keyword evidence="7 10" id="KW-0378">Hydrolase</keyword>
<comment type="subunit">
    <text evidence="10">The type I restriction/modification system is composed of three polypeptides R, M and S.</text>
</comment>
<dbReference type="PROSITE" id="PS51192">
    <property type="entry name" value="HELICASE_ATP_BIND_1"/>
    <property type="match status" value="1"/>
</dbReference>
<keyword evidence="4 10" id="KW-0547">Nucleotide-binding</keyword>